<keyword evidence="2" id="KW-1185">Reference proteome</keyword>
<sequence>MMVVPLLSPRYEEFASDLSEVALQRILDCNGKLAALMINFIQSPDDTMEHPSKFEYRNGTGVKLHIAGSCCSPDGYIFCPSEDDPSKKKFIIKTWELKRPYISNYVENFPNVPNSKKFFLQVIIHCLATWTANADLLDCVNYYVCGFDFKSLMEDSGANGKTLFYNFQEMKDVSLVCAMSASTFCNIQHLHEVKRIDFKRVAEIILLKGGSFATVPEVGQGAPHDQDDDDES</sequence>
<evidence type="ECO:0000313" key="1">
    <source>
        <dbReference type="EMBL" id="GMG56343.1"/>
    </source>
</evidence>
<proteinExistence type="predicted"/>
<organism evidence="1 2">
    <name type="scientific">Ambrosiozyma monospora</name>
    <name type="common">Yeast</name>
    <name type="synonym">Endomycopsis monosporus</name>
    <dbReference type="NCBI Taxonomy" id="43982"/>
    <lineage>
        <taxon>Eukaryota</taxon>
        <taxon>Fungi</taxon>
        <taxon>Dikarya</taxon>
        <taxon>Ascomycota</taxon>
        <taxon>Saccharomycotina</taxon>
        <taxon>Pichiomycetes</taxon>
        <taxon>Pichiales</taxon>
        <taxon>Pichiaceae</taxon>
        <taxon>Ambrosiozyma</taxon>
    </lineage>
</organism>
<name>A0A9W7DJK4_AMBMO</name>
<dbReference type="Proteomes" id="UP001165063">
    <property type="component" value="Unassembled WGS sequence"/>
</dbReference>
<accession>A0A9W7DJK4</accession>
<evidence type="ECO:0000313" key="2">
    <source>
        <dbReference type="Proteomes" id="UP001165063"/>
    </source>
</evidence>
<gene>
    <name evidence="1" type="ORF">Amon01_000841000</name>
</gene>
<comment type="caution">
    <text evidence="1">The sequence shown here is derived from an EMBL/GenBank/DDBJ whole genome shotgun (WGS) entry which is preliminary data.</text>
</comment>
<dbReference type="AlphaFoldDB" id="A0A9W7DJK4"/>
<dbReference type="EMBL" id="BSXU01007293">
    <property type="protein sequence ID" value="GMG56343.1"/>
    <property type="molecule type" value="Genomic_DNA"/>
</dbReference>
<protein>
    <submittedName>
        <fullName evidence="1">Unnamed protein product</fullName>
    </submittedName>
</protein>
<reference evidence="1" key="1">
    <citation type="submission" date="2023-04" db="EMBL/GenBank/DDBJ databases">
        <title>Ambrosiozyma monospora NBRC 1965.</title>
        <authorList>
            <person name="Ichikawa N."/>
            <person name="Sato H."/>
            <person name="Tonouchi N."/>
        </authorList>
    </citation>
    <scope>NUCLEOTIDE SEQUENCE</scope>
    <source>
        <strain evidence="1">NBRC 1965</strain>
    </source>
</reference>